<gene>
    <name evidence="1" type="ORF">R6G80_00540</name>
</gene>
<dbReference type="EMBL" id="JAWNGC010000001">
    <property type="protein sequence ID" value="MDY5154221.1"/>
    <property type="molecule type" value="Genomic_DNA"/>
</dbReference>
<dbReference type="InterPro" id="IPR019072">
    <property type="entry name" value="Restrct_endonuc_II_XamI"/>
</dbReference>
<proteinExistence type="predicted"/>
<sequence length="321" mass="36494">MSTPNINRHRVDLWKEDVYQSVKMYNEWFLEAAPEAYRGSRSAVIDEVEHLFEATDYMNRLTPQDIIDNPQIIGTLRMVTAPPIARDRLVGLADVPKSLVNTLEQGRLPARMSDAALRQNLTQIIAIIMELLDDTLFEWVETKTPPSHKQVELASVIVGDRRCGAVTDPTFRNAQEARQMAVMREWLTARGYREERFSSDVALKDLPAGTFSVHHNVPVQNQDGKIINMPIDLVVQPHVRRPSGFPVLIEAKSAGDFTNTNKRRKEEATKAHQLKRTYGEELDLLLLLCGYFDAGYLGYEAAEGLDWIWEHRVEDLEIAGI</sequence>
<dbReference type="GO" id="GO:0009036">
    <property type="term" value="F:type II site-specific deoxyribonuclease activity"/>
    <property type="evidence" value="ECO:0007669"/>
    <property type="project" value="InterPro"/>
</dbReference>
<organism evidence="1 2">
    <name type="scientific">Actinotignum urinale</name>
    <dbReference type="NCBI Taxonomy" id="190146"/>
    <lineage>
        <taxon>Bacteria</taxon>
        <taxon>Bacillati</taxon>
        <taxon>Actinomycetota</taxon>
        <taxon>Actinomycetes</taxon>
        <taxon>Actinomycetales</taxon>
        <taxon>Actinomycetaceae</taxon>
        <taxon>Actinotignum</taxon>
    </lineage>
</organism>
<dbReference type="Pfam" id="PF09572">
    <property type="entry name" value="RE_XamI"/>
    <property type="match status" value="1"/>
</dbReference>
<dbReference type="RefSeq" id="WP_320756169.1">
    <property type="nucleotide sequence ID" value="NZ_JAWNGC010000001.1"/>
</dbReference>
<evidence type="ECO:0000313" key="1">
    <source>
        <dbReference type="EMBL" id="MDY5154221.1"/>
    </source>
</evidence>
<comment type="caution">
    <text evidence="1">The sequence shown here is derived from an EMBL/GenBank/DDBJ whole genome shotgun (WGS) entry which is preliminary data.</text>
</comment>
<keyword evidence="1" id="KW-0540">Nuclease</keyword>
<dbReference type="EC" id="3.1.21.-" evidence="1"/>
<evidence type="ECO:0000313" key="2">
    <source>
        <dbReference type="Proteomes" id="UP001281731"/>
    </source>
</evidence>
<dbReference type="AlphaFoldDB" id="A0AAW9HJX9"/>
<accession>A0AAW9HJX9</accession>
<dbReference type="GO" id="GO:0009307">
    <property type="term" value="P:DNA restriction-modification system"/>
    <property type="evidence" value="ECO:0007669"/>
    <property type="project" value="InterPro"/>
</dbReference>
<dbReference type="Proteomes" id="UP001281731">
    <property type="component" value="Unassembled WGS sequence"/>
</dbReference>
<keyword evidence="1" id="KW-0378">Hydrolase</keyword>
<name>A0AAW9HJX9_9ACTO</name>
<protein>
    <submittedName>
        <fullName evidence="1">XamI family restriction endonuclease</fullName>
        <ecNumber evidence="1">3.1.21.-</ecNumber>
    </submittedName>
</protein>
<dbReference type="GO" id="GO:0003677">
    <property type="term" value="F:DNA binding"/>
    <property type="evidence" value="ECO:0007669"/>
    <property type="project" value="InterPro"/>
</dbReference>
<reference evidence="1" key="1">
    <citation type="submission" date="2023-10" db="EMBL/GenBank/DDBJ databases">
        <title>Whole Genome based description of the genera Actinobaculum and Actinotignum reveals a complex phylogenetic relationship within the species included in the genus Actinotignum.</title>
        <authorList>
            <person name="Jensen C.S."/>
            <person name="Dargis R."/>
            <person name="Kemp M."/>
            <person name="Christensen J.J."/>
        </authorList>
    </citation>
    <scope>NUCLEOTIDE SEQUENCE</scope>
    <source>
        <strain evidence="1">SLA_B511</strain>
    </source>
</reference>
<keyword evidence="1" id="KW-0255">Endonuclease</keyword>